<dbReference type="Proteomes" id="UP000809273">
    <property type="component" value="Unassembled WGS sequence"/>
</dbReference>
<sequence>MSGKDKATIIVFSDDIDKVLAAFNIATGAAAMGMDVSIFFTFWGLNVVRKERSAKSPREFLKKTFGIVNRGGASRLKLSKFHMGGIGTWMMKILMKKSMMLSVKEMIGIAHSLGVTMIACTTSMEFMGVDKEDIIDEVTRFAGVATYLAMARESKINLFI</sequence>
<evidence type="ECO:0000313" key="2">
    <source>
        <dbReference type="EMBL" id="MBN1572422.1"/>
    </source>
</evidence>
<comment type="caution">
    <text evidence="2">The sequence shown here is derived from an EMBL/GenBank/DDBJ whole genome shotgun (WGS) entry which is preliminary data.</text>
</comment>
<keyword evidence="1" id="KW-0472">Membrane</keyword>
<accession>A0A9D8KDE3</accession>
<dbReference type="InterPro" id="IPR027396">
    <property type="entry name" value="DsrEFH-like"/>
</dbReference>
<dbReference type="SUPFAM" id="SSF75169">
    <property type="entry name" value="DsrEFH-like"/>
    <property type="match status" value="1"/>
</dbReference>
<organism evidence="2 3">
    <name type="scientific">Candidatus Zymogenus saltonus</name>
    <dbReference type="NCBI Taxonomy" id="2844893"/>
    <lineage>
        <taxon>Bacteria</taxon>
        <taxon>Deltaproteobacteria</taxon>
        <taxon>Candidatus Zymogenia</taxon>
        <taxon>Candidatus Zymogeniales</taxon>
        <taxon>Candidatus Zymogenaceae</taxon>
        <taxon>Candidatus Zymogenus</taxon>
    </lineage>
</organism>
<dbReference type="PANTHER" id="PTHR34655:SF2">
    <property type="entry name" value="PEROXIREDOXIN FAMILY PROTEIN"/>
    <property type="match status" value="1"/>
</dbReference>
<dbReference type="PANTHER" id="PTHR34655">
    <property type="entry name" value="CONSERVED WITHIN P. AEROPHILUM"/>
    <property type="match status" value="1"/>
</dbReference>
<dbReference type="AlphaFoldDB" id="A0A9D8KDE3"/>
<proteinExistence type="predicted"/>
<name>A0A9D8KDE3_9DELT</name>
<evidence type="ECO:0000313" key="3">
    <source>
        <dbReference type="Proteomes" id="UP000809273"/>
    </source>
</evidence>
<keyword evidence="1" id="KW-0812">Transmembrane</keyword>
<evidence type="ECO:0000256" key="1">
    <source>
        <dbReference type="SAM" id="Phobius"/>
    </source>
</evidence>
<feature type="transmembrane region" description="Helical" evidence="1">
    <location>
        <begin position="20"/>
        <end position="48"/>
    </location>
</feature>
<dbReference type="Pfam" id="PF13686">
    <property type="entry name" value="DrsE_2"/>
    <property type="match status" value="1"/>
</dbReference>
<gene>
    <name evidence="2" type="ORF">JW984_04415</name>
</gene>
<reference evidence="2" key="2">
    <citation type="submission" date="2021-01" db="EMBL/GenBank/DDBJ databases">
        <authorList>
            <person name="Hahn C.R."/>
            <person name="Youssef N.H."/>
            <person name="Elshahed M."/>
        </authorList>
    </citation>
    <scope>NUCLEOTIDE SEQUENCE</scope>
    <source>
        <strain evidence="2">Zod_Metabat.24</strain>
    </source>
</reference>
<keyword evidence="1" id="KW-1133">Transmembrane helix</keyword>
<dbReference type="EMBL" id="JAFGIX010000022">
    <property type="protein sequence ID" value="MBN1572422.1"/>
    <property type="molecule type" value="Genomic_DNA"/>
</dbReference>
<dbReference type="Gene3D" id="3.40.1260.10">
    <property type="entry name" value="DsrEFH-like"/>
    <property type="match status" value="1"/>
</dbReference>
<protein>
    <submittedName>
        <fullName evidence="2">DsrE/DsrF/DrsH-like family protein</fullName>
    </submittedName>
</protein>
<reference evidence="2" key="1">
    <citation type="journal article" date="2021" name="Environ. Microbiol.">
        <title>Genomic characterization of three novel Desulfobacterota classes expand the metabolic and phylogenetic diversity of the phylum.</title>
        <authorList>
            <person name="Murphy C.L."/>
            <person name="Biggerstaff J."/>
            <person name="Eichhorn A."/>
            <person name="Ewing E."/>
            <person name="Shahan R."/>
            <person name="Soriano D."/>
            <person name="Stewart S."/>
            <person name="VanMol K."/>
            <person name="Walker R."/>
            <person name="Walters P."/>
            <person name="Elshahed M.S."/>
            <person name="Youssef N.H."/>
        </authorList>
    </citation>
    <scope>NUCLEOTIDE SEQUENCE</scope>
    <source>
        <strain evidence="2">Zod_Metabat.24</strain>
    </source>
</reference>
<dbReference type="InterPro" id="IPR032836">
    <property type="entry name" value="DsrE2-like"/>
</dbReference>